<protein>
    <submittedName>
        <fullName evidence="1">Uncharacterized protein</fullName>
    </submittedName>
</protein>
<dbReference type="AlphaFoldDB" id="A0AAT9FN74"/>
<accession>A0AAT9FN74</accession>
<organism evidence="1">
    <name type="scientific">Oceaniferula spumae</name>
    <dbReference type="NCBI Taxonomy" id="2979115"/>
    <lineage>
        <taxon>Bacteria</taxon>
        <taxon>Pseudomonadati</taxon>
        <taxon>Verrucomicrobiota</taxon>
        <taxon>Verrucomicrobiia</taxon>
        <taxon>Verrucomicrobiales</taxon>
        <taxon>Verrucomicrobiaceae</taxon>
        <taxon>Oceaniferula</taxon>
    </lineage>
</organism>
<dbReference type="EMBL" id="AP026866">
    <property type="protein sequence ID" value="BDS07440.1"/>
    <property type="molecule type" value="Genomic_DNA"/>
</dbReference>
<proteinExistence type="predicted"/>
<dbReference type="KEGG" id="osu:NT6N_24800"/>
<sequence length="108" mass="12683">MSDVSIEFTLSGFTIRTRKFLWFYNHYNVIWDEVHEIRAEMKDCVSFHTLGLRFMISSDEGYLVCDDDAIWTELYEKVLEIFPAIDRDVIAKAEASFPNECSLICWQG</sequence>
<name>A0AAT9FN74_9BACT</name>
<evidence type="ECO:0000313" key="1">
    <source>
        <dbReference type="EMBL" id="BDS07440.1"/>
    </source>
</evidence>
<gene>
    <name evidence="1" type="ORF">NT6N_24800</name>
</gene>
<reference evidence="1" key="1">
    <citation type="submission" date="2024-07" db="EMBL/GenBank/DDBJ databases">
        <title>Complete genome sequence of Verrucomicrobiaceae bacterium NT6N.</title>
        <authorList>
            <person name="Huang C."/>
            <person name="Takami H."/>
            <person name="Hamasaki K."/>
        </authorList>
    </citation>
    <scope>NUCLEOTIDE SEQUENCE</scope>
    <source>
        <strain evidence="1">NT6N</strain>
    </source>
</reference>